<evidence type="ECO:0000256" key="5">
    <source>
        <dbReference type="ARBA" id="ARBA00023136"/>
    </source>
</evidence>
<feature type="transmembrane region" description="Helical" evidence="6">
    <location>
        <begin position="241"/>
        <end position="271"/>
    </location>
</feature>
<organism evidence="7">
    <name type="scientific">Actinomyces succiniciruminis</name>
    <dbReference type="NCBI Taxonomy" id="1522002"/>
    <lineage>
        <taxon>Bacteria</taxon>
        <taxon>Bacillati</taxon>
        <taxon>Actinomycetota</taxon>
        <taxon>Actinomycetes</taxon>
        <taxon>Actinomycetales</taxon>
        <taxon>Actinomycetaceae</taxon>
        <taxon>Actinomyces</taxon>
    </lineage>
</organism>
<feature type="transmembrane region" description="Helical" evidence="6">
    <location>
        <begin position="73"/>
        <end position="92"/>
    </location>
</feature>
<feature type="transmembrane region" description="Helical" evidence="6">
    <location>
        <begin position="36"/>
        <end position="61"/>
    </location>
</feature>
<keyword evidence="4 6" id="KW-1133">Transmembrane helix</keyword>
<dbReference type="GO" id="GO:0016020">
    <property type="term" value="C:membrane"/>
    <property type="evidence" value="ECO:0007669"/>
    <property type="project" value="UniProtKB-SubCell"/>
</dbReference>
<proteinExistence type="predicted"/>
<evidence type="ECO:0000256" key="3">
    <source>
        <dbReference type="ARBA" id="ARBA00022692"/>
    </source>
</evidence>
<feature type="transmembrane region" description="Helical" evidence="6">
    <location>
        <begin position="157"/>
        <end position="174"/>
    </location>
</feature>
<dbReference type="PANTHER" id="PTHR11101">
    <property type="entry name" value="PHOSPHATE TRANSPORTER"/>
    <property type="match status" value="1"/>
</dbReference>
<comment type="subcellular location">
    <subcellularLocation>
        <location evidence="1">Membrane</location>
        <topology evidence="1">Multi-pass membrane protein</topology>
    </subcellularLocation>
</comment>
<evidence type="ECO:0000313" key="7">
    <source>
        <dbReference type="EMBL" id="CED92078.1"/>
    </source>
</evidence>
<keyword evidence="3 6" id="KW-0812">Transmembrane</keyword>
<evidence type="ECO:0000256" key="2">
    <source>
        <dbReference type="ARBA" id="ARBA00022448"/>
    </source>
</evidence>
<dbReference type="GO" id="GO:0005315">
    <property type="term" value="F:phosphate transmembrane transporter activity"/>
    <property type="evidence" value="ECO:0007669"/>
    <property type="project" value="InterPro"/>
</dbReference>
<accession>A0A1L7RR97</accession>
<feature type="transmembrane region" description="Helical" evidence="6">
    <location>
        <begin position="118"/>
        <end position="145"/>
    </location>
</feature>
<name>A0A1L7RR97_9ACTO</name>
<dbReference type="AlphaFoldDB" id="A0A1L7RR97"/>
<evidence type="ECO:0000256" key="1">
    <source>
        <dbReference type="ARBA" id="ARBA00004141"/>
    </source>
</evidence>
<evidence type="ECO:0000256" key="4">
    <source>
        <dbReference type="ARBA" id="ARBA00022989"/>
    </source>
</evidence>
<gene>
    <name evidence="7" type="ORF">AAM4_2246</name>
</gene>
<keyword evidence="5 6" id="KW-0472">Membrane</keyword>
<keyword evidence="2" id="KW-0813">Transport</keyword>
<feature type="transmembrane region" description="Helical" evidence="6">
    <location>
        <begin position="291"/>
        <end position="312"/>
    </location>
</feature>
<sequence>MLLTAALVLAFTVVVGRNDGAPLCALNIGANPERPWGPVAILAAVTALVPLAGTAPVAGTYRELLGGGGVRELGTVLLAAIVTLGAAAVVRVPTSVTLALVGAATGVRLVGGGANWPLVARVLALAALAPVLAGLCARALLAVLARLRLPDAHRWMGYARSGGFICVCAAYGLNDGQKLFVVWMTALGQPVGGPGGGPALRLMAAVGSGLAFAIGARLGLRAAGRAWRVGVFAPKPYQVSNVLVATALAVTVGAILGAPVSMTQATVGALMGSVPGVQWRRLRWNAVGRIAAAWAWTLPVSLLCGAGAAMLIGH</sequence>
<evidence type="ECO:0000256" key="6">
    <source>
        <dbReference type="SAM" id="Phobius"/>
    </source>
</evidence>
<dbReference type="RefSeq" id="WP_210581310.1">
    <property type="nucleotide sequence ID" value="NZ_LK995530.1"/>
</dbReference>
<feature type="transmembrane region" description="Helical" evidence="6">
    <location>
        <begin position="199"/>
        <end position="220"/>
    </location>
</feature>
<dbReference type="GO" id="GO:0035435">
    <property type="term" value="P:phosphate ion transmembrane transport"/>
    <property type="evidence" value="ECO:0007669"/>
    <property type="project" value="TreeGrafter"/>
</dbReference>
<dbReference type="PANTHER" id="PTHR11101:SF80">
    <property type="entry name" value="PHOSPHATE TRANSPORTER"/>
    <property type="match status" value="1"/>
</dbReference>
<protein>
    <submittedName>
        <fullName evidence="7">Phosphate transporter family</fullName>
    </submittedName>
</protein>
<dbReference type="InterPro" id="IPR001204">
    <property type="entry name" value="Phos_transporter"/>
</dbReference>
<dbReference type="Pfam" id="PF01384">
    <property type="entry name" value="PHO4"/>
    <property type="match status" value="2"/>
</dbReference>
<reference evidence="7" key="1">
    <citation type="submission" date="2014-07" db="EMBL/GenBank/DDBJ databases">
        <authorList>
            <person name="Zhang J.E."/>
            <person name="Yang H."/>
            <person name="Guo J."/>
            <person name="Deng Z."/>
            <person name="Luo H."/>
            <person name="Luo M."/>
            <person name="Zhao B."/>
        </authorList>
    </citation>
    <scope>NUCLEOTIDE SEQUENCE</scope>
    <source>
        <strain evidence="7">AM4</strain>
    </source>
</reference>
<dbReference type="EMBL" id="LK995530">
    <property type="protein sequence ID" value="CED92078.1"/>
    <property type="molecule type" value="Genomic_DNA"/>
</dbReference>